<keyword evidence="1 2" id="KW-0051">Antiviral defense</keyword>
<dbReference type="InterPro" id="IPR013422">
    <property type="entry name" value="CRISPR-assoc_prot_Cas5_N"/>
</dbReference>
<dbReference type="Pfam" id="PF09704">
    <property type="entry name" value="Cas_Cas5d"/>
    <property type="match status" value="1"/>
</dbReference>
<dbReference type="Gene3D" id="3.30.70.2660">
    <property type="match status" value="1"/>
</dbReference>
<dbReference type="GO" id="GO:0043571">
    <property type="term" value="P:maintenance of CRISPR repeat elements"/>
    <property type="evidence" value="ECO:0007669"/>
    <property type="project" value="UniProtKB-UniRule"/>
</dbReference>
<keyword evidence="2" id="KW-0540">Nuclease</keyword>
<sequence length="234" mass="26984">MTTAGHRGGHHPPPALVVEVGGPLACFTRPEYKSERLSYPVMTPSAARGVLEAIFWKPEFEYQITQIDVLSKIKWAAIRRNEVESMLTVDWVRKAMADTSVRYDVEDDRDQRNMVCLRDVDYRIHAQVRLRTHATEPIDKYRAMFRRRMDRGACFSQPFLGTREFSASYVRKLTDRPPIPHTEDLGVMLHSIEYGERGETYTWFLAELKDGVMHVPKEGRRLSSAEPASTRRDA</sequence>
<keyword evidence="2" id="KW-0378">Hydrolase</keyword>
<reference evidence="3 4" key="1">
    <citation type="journal article" date="2017" name="Chemistry">
        <title>Isolation, Biosynthesis and Chemical Modifications of Rubterolones A-F: Rare Tropolone Alkaloids from Actinomadura sp. 5-2.</title>
        <authorList>
            <person name="Guo H."/>
            <person name="Benndorf R."/>
            <person name="Leichnitz D."/>
            <person name="Klassen J.L."/>
            <person name="Vollmers J."/>
            <person name="Gorls H."/>
            <person name="Steinacker M."/>
            <person name="Weigel C."/>
            <person name="Dahse H.M."/>
            <person name="Kaster A.K."/>
            <person name="de Beer Z.W."/>
            <person name="Poulsen M."/>
            <person name="Beemelmanns C."/>
        </authorList>
    </citation>
    <scope>NUCLEOTIDE SEQUENCE [LARGE SCALE GENOMIC DNA]</scope>
    <source>
        <strain evidence="3 4">5-2</strain>
    </source>
</reference>
<gene>
    <name evidence="3" type="primary">cas5</name>
    <name evidence="3" type="ORF">BTM25_22060</name>
</gene>
<evidence type="ECO:0000313" key="4">
    <source>
        <dbReference type="Proteomes" id="UP000242367"/>
    </source>
</evidence>
<dbReference type="AlphaFoldDB" id="A0A2P4URW2"/>
<evidence type="ECO:0000256" key="2">
    <source>
        <dbReference type="PIRNR" id="PIRNR029950"/>
    </source>
</evidence>
<dbReference type="InterPro" id="IPR021124">
    <property type="entry name" value="CRISPR-assoc_prot_Cas5"/>
</dbReference>
<dbReference type="PIRSF" id="PIRSF029950">
    <property type="entry name" value="Cas_CT1134"/>
    <property type="match status" value="1"/>
</dbReference>
<dbReference type="GO" id="GO:0004519">
    <property type="term" value="F:endonuclease activity"/>
    <property type="evidence" value="ECO:0007669"/>
    <property type="project" value="UniProtKB-UniRule"/>
</dbReference>
<comment type="similarity">
    <text evidence="2">Belongs to the CRISPR-associated protein Cas5 family. Subtype I-C/Dvulg subfamily.</text>
</comment>
<keyword evidence="2" id="KW-0255">Endonuclease</keyword>
<comment type="function">
    <text evidence="2">CRISPR (clustered regularly interspaced short palindromic repeat) is an adaptive immune system that provides protection against mobile genetic elements (viruses, transposable elements and conjugative plasmids). CRISPR clusters contain spacers, sequences complementary to antecedent mobile elements, and target invading nucleic acids. CRISPR clusters are transcribed and processed into CRISPR RNA (crRNA).</text>
</comment>
<name>A0A2P4URW2_9ACTN</name>
<keyword evidence="4" id="KW-1185">Reference proteome</keyword>
<evidence type="ECO:0000313" key="3">
    <source>
        <dbReference type="EMBL" id="POM27785.1"/>
    </source>
</evidence>
<dbReference type="EC" id="3.1.-.-" evidence="2"/>
<dbReference type="Proteomes" id="UP000242367">
    <property type="component" value="Unassembled WGS sequence"/>
</dbReference>
<dbReference type="GO" id="GO:0051607">
    <property type="term" value="P:defense response to virus"/>
    <property type="evidence" value="ECO:0007669"/>
    <property type="project" value="UniProtKB-UniRule"/>
</dbReference>
<dbReference type="NCBIfam" id="TIGR01876">
    <property type="entry name" value="cas_Cas5d"/>
    <property type="match status" value="1"/>
</dbReference>
<evidence type="ECO:0000256" key="1">
    <source>
        <dbReference type="ARBA" id="ARBA00023118"/>
    </source>
</evidence>
<dbReference type="InterPro" id="IPR010155">
    <property type="entry name" value="CRISPR-assoc_prot_Cas5d"/>
</dbReference>
<dbReference type="GO" id="GO:0003723">
    <property type="term" value="F:RNA binding"/>
    <property type="evidence" value="ECO:0007669"/>
    <property type="project" value="UniProtKB-UniRule"/>
</dbReference>
<organism evidence="3 4">
    <name type="scientific">Actinomadura rubteroloni</name>
    <dbReference type="NCBI Taxonomy" id="1926885"/>
    <lineage>
        <taxon>Bacteria</taxon>
        <taxon>Bacillati</taxon>
        <taxon>Actinomycetota</taxon>
        <taxon>Actinomycetes</taxon>
        <taxon>Streptosporangiales</taxon>
        <taxon>Thermomonosporaceae</taxon>
        <taxon>Actinomadura</taxon>
    </lineage>
</organism>
<comment type="caution">
    <text evidence="3">The sequence shown here is derived from an EMBL/GenBank/DDBJ whole genome shotgun (WGS) entry which is preliminary data.</text>
</comment>
<keyword evidence="2" id="KW-0694">RNA-binding</keyword>
<accession>A0A2P4URW2</accession>
<dbReference type="RefSeq" id="WP_103562559.1">
    <property type="nucleotide sequence ID" value="NZ_MTBP01000001.1"/>
</dbReference>
<dbReference type="EMBL" id="MTBP01000001">
    <property type="protein sequence ID" value="POM27785.1"/>
    <property type="molecule type" value="Genomic_DNA"/>
</dbReference>
<dbReference type="GO" id="GO:0016787">
    <property type="term" value="F:hydrolase activity"/>
    <property type="evidence" value="ECO:0007669"/>
    <property type="project" value="UniProtKB-KW"/>
</dbReference>
<dbReference type="NCBIfam" id="TIGR02593">
    <property type="entry name" value="CRISPR_cas5"/>
    <property type="match status" value="1"/>
</dbReference>
<proteinExistence type="inferred from homology"/>
<protein>
    <recommendedName>
        <fullName evidence="2">pre-crRNA processing endonuclease</fullName>
        <ecNumber evidence="2">3.1.-.-</ecNumber>
    </recommendedName>
</protein>